<dbReference type="InterPro" id="IPR023696">
    <property type="entry name" value="Ureohydrolase_dom_sf"/>
</dbReference>
<evidence type="ECO:0000256" key="1">
    <source>
        <dbReference type="ARBA" id="ARBA00005947"/>
    </source>
</evidence>
<organism evidence="3">
    <name type="scientific">Desulfomonile tiedjei</name>
    <dbReference type="NCBI Taxonomy" id="2358"/>
    <lineage>
        <taxon>Bacteria</taxon>
        <taxon>Pseudomonadati</taxon>
        <taxon>Thermodesulfobacteriota</taxon>
        <taxon>Desulfomonilia</taxon>
        <taxon>Desulfomonilales</taxon>
        <taxon>Desulfomonilaceae</taxon>
        <taxon>Desulfomonile</taxon>
    </lineage>
</organism>
<evidence type="ECO:0000313" key="3">
    <source>
        <dbReference type="EMBL" id="HGH62265.1"/>
    </source>
</evidence>
<dbReference type="GO" id="GO:0004407">
    <property type="term" value="F:histone deacetylase activity"/>
    <property type="evidence" value="ECO:0007669"/>
    <property type="project" value="TreeGrafter"/>
</dbReference>
<dbReference type="EMBL" id="DTGT01000435">
    <property type="protein sequence ID" value="HGH62265.1"/>
    <property type="molecule type" value="Genomic_DNA"/>
</dbReference>
<name>A0A7C4EUE2_9BACT</name>
<dbReference type="SUPFAM" id="SSF52768">
    <property type="entry name" value="Arginase/deacetylase"/>
    <property type="match status" value="1"/>
</dbReference>
<dbReference type="InterPro" id="IPR000286">
    <property type="entry name" value="HDACs"/>
</dbReference>
<feature type="domain" description="Histone deacetylase" evidence="2">
    <location>
        <begin position="183"/>
        <end position="252"/>
    </location>
</feature>
<dbReference type="InterPro" id="IPR023801">
    <property type="entry name" value="His_deacetylse_dom"/>
</dbReference>
<accession>A0A7C4EUE2</accession>
<feature type="domain" description="Histone deacetylase" evidence="2">
    <location>
        <begin position="23"/>
        <end position="171"/>
    </location>
</feature>
<dbReference type="GO" id="GO:0040029">
    <property type="term" value="P:epigenetic regulation of gene expression"/>
    <property type="evidence" value="ECO:0007669"/>
    <property type="project" value="TreeGrafter"/>
</dbReference>
<comment type="caution">
    <text evidence="3">The sequence shown here is derived from an EMBL/GenBank/DDBJ whole genome shotgun (WGS) entry which is preliminary data.</text>
</comment>
<dbReference type="PANTHER" id="PTHR10625">
    <property type="entry name" value="HISTONE DEACETYLASE HDAC1-RELATED"/>
    <property type="match status" value="1"/>
</dbReference>
<dbReference type="PRINTS" id="PR01270">
    <property type="entry name" value="HDASUPER"/>
</dbReference>
<dbReference type="InterPro" id="IPR037138">
    <property type="entry name" value="His_deacetylse_dom_sf"/>
</dbReference>
<evidence type="ECO:0000259" key="2">
    <source>
        <dbReference type="Pfam" id="PF00850"/>
    </source>
</evidence>
<protein>
    <submittedName>
        <fullName evidence="3">Histone deacetylase family protein</fullName>
    </submittedName>
</protein>
<gene>
    <name evidence="3" type="ORF">ENV54_13325</name>
</gene>
<proteinExistence type="inferred from homology"/>
<comment type="similarity">
    <text evidence="1">Belongs to the histone deacetylase family.</text>
</comment>
<dbReference type="AlphaFoldDB" id="A0A7C4EUE2"/>
<dbReference type="Pfam" id="PF00850">
    <property type="entry name" value="Hist_deacetyl"/>
    <property type="match status" value="2"/>
</dbReference>
<reference evidence="3" key="1">
    <citation type="journal article" date="2020" name="mSystems">
        <title>Genome- and Community-Level Interaction Insights into Carbon Utilization and Element Cycling Functions of Hydrothermarchaeota in Hydrothermal Sediment.</title>
        <authorList>
            <person name="Zhou Z."/>
            <person name="Liu Y."/>
            <person name="Xu W."/>
            <person name="Pan J."/>
            <person name="Luo Z.H."/>
            <person name="Li M."/>
        </authorList>
    </citation>
    <scope>NUCLEOTIDE SEQUENCE [LARGE SCALE GENOMIC DNA]</scope>
    <source>
        <strain evidence="3">SpSt-769</strain>
    </source>
</reference>
<sequence>MSAHRLQVVYHDQYLTDYPTASCETPERVASIMSVLRRHFQVVEPDAATEQDILRVHTSSLLQSVQDIPSIYATALMAVGGAIKASEIAMRGIPSFAAVRPPGHHASPSSNWGFCFFNNVAIAIERLIRKGRITNALILDIDLHYGDGTANFFTGRRDVAVVNIQDSERENFLANVDRALGIHEYDIVAVSAGFDRHRQDWGGTLTTEDYFTIGSSVKSYAQAKSGGRCFAVLEGGYNIDVLGDNALALCKGLDA</sequence>
<dbReference type="Gene3D" id="3.40.800.20">
    <property type="entry name" value="Histone deacetylase domain"/>
    <property type="match status" value="2"/>
</dbReference>